<dbReference type="KEGG" id="aace:A0U92_07905"/>
<reference evidence="1 2" key="1">
    <citation type="submission" date="2016-03" db="EMBL/GenBank/DDBJ databases">
        <title>Acetic acid bacteria sequencing.</title>
        <authorList>
            <person name="Brandt J."/>
            <person name="Jakob F."/>
            <person name="Vogel R.F."/>
        </authorList>
    </citation>
    <scope>NUCLEOTIDE SEQUENCE [LARGE SCALE GENOMIC DNA]</scope>
    <source>
        <strain evidence="1 2">TMW2.1153</strain>
    </source>
</reference>
<dbReference type="OrthoDB" id="7282595at2"/>
<evidence type="ECO:0000313" key="1">
    <source>
        <dbReference type="EMBL" id="AQS84711.1"/>
    </source>
</evidence>
<proteinExistence type="predicted"/>
<keyword evidence="2" id="KW-1185">Reference proteome</keyword>
<name>A0A1U9KFY6_ACEAC</name>
<dbReference type="Proteomes" id="UP000188937">
    <property type="component" value="Chromosome"/>
</dbReference>
<protein>
    <submittedName>
        <fullName evidence="1">Uncharacterized protein</fullName>
    </submittedName>
</protein>
<evidence type="ECO:0000313" key="2">
    <source>
        <dbReference type="Proteomes" id="UP000188937"/>
    </source>
</evidence>
<dbReference type="EMBL" id="CP014692">
    <property type="protein sequence ID" value="AQS84711.1"/>
    <property type="molecule type" value="Genomic_DNA"/>
</dbReference>
<gene>
    <name evidence="1" type="ORF">A0U92_07905</name>
</gene>
<sequence length="242" mass="26630">MVAGYYTASDIASLFADPLLLAPDAVRCLWVRPVSHVRGDYVPTVIFRDGTHHPLSSSQVEMEARRVCLRLGVAHDWPVWDARLTKIGYPIGIAESLRTLQVEDHLAVDGQTCLTMPGLGRLLANIAHGEGRFLGESVSKITHQIVLFFDLAKMQTVLTGIALEEAMQATINAGFERLCALYPDEDETSARDFQTADEITVEDIDEKNALVLSKTDEIVLSCQPFILFDQCLALVRSASAKS</sequence>
<dbReference type="STRING" id="435.A0U92_07905"/>
<dbReference type="RefSeq" id="WP_077812750.1">
    <property type="nucleotide sequence ID" value="NZ_CP014692.1"/>
</dbReference>
<dbReference type="AlphaFoldDB" id="A0A1U9KFY6"/>
<accession>A0A1U9KFY6</accession>
<organism evidence="1 2">
    <name type="scientific">Acetobacter aceti</name>
    <dbReference type="NCBI Taxonomy" id="435"/>
    <lineage>
        <taxon>Bacteria</taxon>
        <taxon>Pseudomonadati</taxon>
        <taxon>Pseudomonadota</taxon>
        <taxon>Alphaproteobacteria</taxon>
        <taxon>Acetobacterales</taxon>
        <taxon>Acetobacteraceae</taxon>
        <taxon>Acetobacter</taxon>
        <taxon>Acetobacter subgen. Acetobacter</taxon>
    </lineage>
</organism>